<organism evidence="10 11">
    <name type="scientific">Candidatus Micrarchaeum acidiphilum ARMAN-2</name>
    <dbReference type="NCBI Taxonomy" id="425595"/>
    <lineage>
        <taxon>Archaea</taxon>
        <taxon>Candidatus Micrarchaeota</taxon>
        <taxon>Candidatus Micrarchaeia</taxon>
        <taxon>Candidatus Micrarchaeales</taxon>
        <taxon>Candidatus Micrarchaeaceae</taxon>
        <taxon>Candidatus Micrarchaeum</taxon>
    </lineage>
</organism>
<dbReference type="Proteomes" id="UP000332487">
    <property type="component" value="Unassembled WGS sequence"/>
</dbReference>
<accession>C7DGQ9</accession>
<dbReference type="InterPro" id="IPR039430">
    <property type="entry name" value="Thymidylate_kin-like_dom"/>
</dbReference>
<keyword evidence="4 8" id="KW-0547">Nucleotide-binding</keyword>
<dbReference type="GO" id="GO:0006227">
    <property type="term" value="P:dUDP biosynthetic process"/>
    <property type="evidence" value="ECO:0007669"/>
    <property type="project" value="TreeGrafter"/>
</dbReference>
<dbReference type="GO" id="GO:0005737">
    <property type="term" value="C:cytoplasm"/>
    <property type="evidence" value="ECO:0007669"/>
    <property type="project" value="TreeGrafter"/>
</dbReference>
<dbReference type="GO" id="GO:0004798">
    <property type="term" value="F:dTMP kinase activity"/>
    <property type="evidence" value="ECO:0007669"/>
    <property type="project" value="UniProtKB-UniRule"/>
</dbReference>
<keyword evidence="5 8" id="KW-0418">Kinase</keyword>
<dbReference type="GO" id="GO:0006233">
    <property type="term" value="P:dTDP biosynthetic process"/>
    <property type="evidence" value="ECO:0007669"/>
    <property type="project" value="InterPro"/>
</dbReference>
<keyword evidence="6 8" id="KW-0067">ATP-binding</keyword>
<keyword evidence="2 8" id="KW-0808">Transferase</keyword>
<keyword evidence="3 8" id="KW-0545">Nucleotide biosynthesis</keyword>
<dbReference type="SUPFAM" id="SSF52540">
    <property type="entry name" value="P-loop containing nucleoside triphosphate hydrolases"/>
    <property type="match status" value="1"/>
</dbReference>
<evidence type="ECO:0000256" key="6">
    <source>
        <dbReference type="ARBA" id="ARBA00022840"/>
    </source>
</evidence>
<evidence type="ECO:0000256" key="8">
    <source>
        <dbReference type="HAMAP-Rule" id="MF_00165"/>
    </source>
</evidence>
<gene>
    <name evidence="8" type="primary">tmk</name>
    <name evidence="10" type="ORF">UNLARM2_0259</name>
</gene>
<reference evidence="10 11" key="2">
    <citation type="journal article" date="2010" name="Proc. Natl. Acad. Sci. U.S.A.">
        <title>Enigmatic, ultrasmall, uncultivated Archaea.</title>
        <authorList>
            <person name="Baker B.J."/>
            <person name="Comolli L.R."/>
            <person name="Dick G.J."/>
            <person name="Hauser L.J."/>
            <person name="Hyatt D."/>
            <person name="Dill B.D."/>
            <person name="Land M.L."/>
            <person name="Verberkmoes N.C."/>
            <person name="Hettich R.L."/>
            <person name="Banfield J.F."/>
        </authorList>
    </citation>
    <scope>NUCLEOTIDE SEQUENCE [LARGE SCALE GENOMIC DNA]</scope>
    <source>
        <strain evidence="10">ARMAN-2</strain>
    </source>
</reference>
<reference evidence="10 11" key="1">
    <citation type="journal article" date="2009" name="Genome Biol.">
        <title>Community-wide analysis of microbial genome sequence signatures.</title>
        <authorList>
            <person name="Dick G.J."/>
            <person name="Andersson A.F."/>
            <person name="Baker B.J."/>
            <person name="Simmons S.L."/>
            <person name="Thomas B.C."/>
            <person name="Yelton A.P."/>
            <person name="Banfield J.F."/>
        </authorList>
    </citation>
    <scope>NUCLEOTIDE SEQUENCE [LARGE SCALE GENOMIC DNA]</scope>
    <source>
        <strain evidence="10">ARMAN-2</strain>
    </source>
</reference>
<evidence type="ECO:0000256" key="3">
    <source>
        <dbReference type="ARBA" id="ARBA00022727"/>
    </source>
</evidence>
<evidence type="ECO:0000256" key="7">
    <source>
        <dbReference type="ARBA" id="ARBA00048743"/>
    </source>
</evidence>
<dbReference type="InterPro" id="IPR018094">
    <property type="entry name" value="Thymidylate_kinase"/>
</dbReference>
<evidence type="ECO:0000256" key="5">
    <source>
        <dbReference type="ARBA" id="ARBA00022777"/>
    </source>
</evidence>
<dbReference type="PANTHER" id="PTHR10344">
    <property type="entry name" value="THYMIDYLATE KINASE"/>
    <property type="match status" value="1"/>
</dbReference>
<comment type="similarity">
    <text evidence="1 8">Belongs to the thymidylate kinase family.</text>
</comment>
<evidence type="ECO:0000313" key="11">
    <source>
        <dbReference type="Proteomes" id="UP000332487"/>
    </source>
</evidence>
<comment type="catalytic activity">
    <reaction evidence="7 8">
        <text>dTMP + ATP = dTDP + ADP</text>
        <dbReference type="Rhea" id="RHEA:13517"/>
        <dbReference type="ChEBI" id="CHEBI:30616"/>
        <dbReference type="ChEBI" id="CHEBI:58369"/>
        <dbReference type="ChEBI" id="CHEBI:63528"/>
        <dbReference type="ChEBI" id="CHEBI:456216"/>
        <dbReference type="EC" id="2.7.4.9"/>
    </reaction>
</comment>
<dbReference type="GO" id="GO:0005524">
    <property type="term" value="F:ATP binding"/>
    <property type="evidence" value="ECO:0007669"/>
    <property type="project" value="UniProtKB-UniRule"/>
</dbReference>
<keyword evidence="11" id="KW-1185">Reference proteome</keyword>
<dbReference type="GO" id="GO:0006235">
    <property type="term" value="P:dTTP biosynthetic process"/>
    <property type="evidence" value="ECO:0007669"/>
    <property type="project" value="UniProtKB-UniRule"/>
</dbReference>
<feature type="domain" description="Thymidylate kinase-like" evidence="9">
    <location>
        <begin position="108"/>
        <end position="222"/>
    </location>
</feature>
<protein>
    <recommendedName>
        <fullName evidence="8">Probable thymidylate kinase</fullName>
        <ecNumber evidence="8">2.7.4.9</ecNumber>
    </recommendedName>
    <alternativeName>
        <fullName evidence="8">dTMP kinase</fullName>
    </alternativeName>
</protein>
<dbReference type="EMBL" id="GG697239">
    <property type="protein sequence ID" value="EET90230.1"/>
    <property type="molecule type" value="Genomic_DNA"/>
</dbReference>
<comment type="caution">
    <text evidence="8">Lacks conserved residue(s) required for the propagation of feature annotation.</text>
</comment>
<evidence type="ECO:0000256" key="4">
    <source>
        <dbReference type="ARBA" id="ARBA00022741"/>
    </source>
</evidence>
<dbReference type="HAMAP" id="MF_00165">
    <property type="entry name" value="Thymidylate_kinase"/>
    <property type="match status" value="1"/>
</dbReference>
<evidence type="ECO:0000259" key="9">
    <source>
        <dbReference type="Pfam" id="PF02223"/>
    </source>
</evidence>
<dbReference type="Pfam" id="PF02223">
    <property type="entry name" value="Thymidylate_kin"/>
    <property type="match status" value="1"/>
</dbReference>
<dbReference type="Gene3D" id="3.40.50.300">
    <property type="entry name" value="P-loop containing nucleotide triphosphate hydrolases"/>
    <property type="match status" value="1"/>
</dbReference>
<dbReference type="AlphaFoldDB" id="C7DGQ9"/>
<dbReference type="EC" id="2.7.4.9" evidence="8"/>
<sequence>MAQSDKKSFLISFEGVGAAGKSLQVDMLRRDPDMQKCMSMKIAKGVSRQSMQESLWPFRDRETERLWVTVLPKVHPGTDMLAFIAAMNENCLTMKDELASDQDGKLKVIIFDRYIDTALTHAVARAALAGEHEDGPAIKSLFGTFFALKEHIEWPDLTIVIDTPIEVAEGRAMKRENHGYSETDRKGFKTISEAYRKLASYEPDRVHFIDGRKSPEEILSEIKDLIRNKTGAQWKKDTTA</sequence>
<name>C7DGQ9_MICA2</name>
<dbReference type="InterPro" id="IPR027417">
    <property type="entry name" value="P-loop_NTPase"/>
</dbReference>
<proteinExistence type="inferred from homology"/>
<evidence type="ECO:0000256" key="1">
    <source>
        <dbReference type="ARBA" id="ARBA00009776"/>
    </source>
</evidence>
<dbReference type="PANTHER" id="PTHR10344:SF4">
    <property type="entry name" value="UMP-CMP KINASE 2, MITOCHONDRIAL"/>
    <property type="match status" value="1"/>
</dbReference>
<evidence type="ECO:0000313" key="10">
    <source>
        <dbReference type="EMBL" id="EET90230.1"/>
    </source>
</evidence>
<evidence type="ECO:0000256" key="2">
    <source>
        <dbReference type="ARBA" id="ARBA00022679"/>
    </source>
</evidence>